<proteinExistence type="predicted"/>
<evidence type="ECO:0000256" key="1">
    <source>
        <dbReference type="SAM" id="MobiDB-lite"/>
    </source>
</evidence>
<feature type="compositionally biased region" description="Polar residues" evidence="1">
    <location>
        <begin position="11"/>
        <end position="25"/>
    </location>
</feature>
<organism evidence="2 3">
    <name type="scientific">Eumeta variegata</name>
    <name type="common">Bagworm moth</name>
    <name type="synonym">Eumeta japonica</name>
    <dbReference type="NCBI Taxonomy" id="151549"/>
    <lineage>
        <taxon>Eukaryota</taxon>
        <taxon>Metazoa</taxon>
        <taxon>Ecdysozoa</taxon>
        <taxon>Arthropoda</taxon>
        <taxon>Hexapoda</taxon>
        <taxon>Insecta</taxon>
        <taxon>Pterygota</taxon>
        <taxon>Neoptera</taxon>
        <taxon>Endopterygota</taxon>
        <taxon>Lepidoptera</taxon>
        <taxon>Glossata</taxon>
        <taxon>Ditrysia</taxon>
        <taxon>Tineoidea</taxon>
        <taxon>Psychidae</taxon>
        <taxon>Oiketicinae</taxon>
        <taxon>Eumeta</taxon>
    </lineage>
</organism>
<evidence type="ECO:0000313" key="2">
    <source>
        <dbReference type="EMBL" id="GBP85261.1"/>
    </source>
</evidence>
<feature type="compositionally biased region" description="Basic and acidic residues" evidence="1">
    <location>
        <begin position="1"/>
        <end position="10"/>
    </location>
</feature>
<reference evidence="2 3" key="1">
    <citation type="journal article" date="2019" name="Commun. Biol.">
        <title>The bagworm genome reveals a unique fibroin gene that provides high tensile strength.</title>
        <authorList>
            <person name="Kono N."/>
            <person name="Nakamura H."/>
            <person name="Ohtoshi R."/>
            <person name="Tomita M."/>
            <person name="Numata K."/>
            <person name="Arakawa K."/>
        </authorList>
    </citation>
    <scope>NUCLEOTIDE SEQUENCE [LARGE SCALE GENOMIC DNA]</scope>
</reference>
<evidence type="ECO:0000313" key="3">
    <source>
        <dbReference type="Proteomes" id="UP000299102"/>
    </source>
</evidence>
<name>A0A4C1Z902_EUMVA</name>
<sequence>INAQKRDEHTWMSSHLSREAQQTDGQAHGRAFRFNYDGTRRAGPQSYSSEGCQ</sequence>
<gene>
    <name evidence="2" type="ORF">EVAR_64929_1</name>
</gene>
<keyword evidence="3" id="KW-1185">Reference proteome</keyword>
<dbReference type="Proteomes" id="UP000299102">
    <property type="component" value="Unassembled WGS sequence"/>
</dbReference>
<dbReference type="AlphaFoldDB" id="A0A4C1Z902"/>
<protein>
    <submittedName>
        <fullName evidence="2">Uncharacterized protein</fullName>
    </submittedName>
</protein>
<comment type="caution">
    <text evidence="2">The sequence shown here is derived from an EMBL/GenBank/DDBJ whole genome shotgun (WGS) entry which is preliminary data.</text>
</comment>
<feature type="non-terminal residue" evidence="2">
    <location>
        <position position="1"/>
    </location>
</feature>
<dbReference type="EMBL" id="BGZK01001726">
    <property type="protein sequence ID" value="GBP85261.1"/>
    <property type="molecule type" value="Genomic_DNA"/>
</dbReference>
<feature type="region of interest" description="Disordered" evidence="1">
    <location>
        <begin position="1"/>
        <end position="53"/>
    </location>
</feature>
<accession>A0A4C1Z902</accession>